<dbReference type="EMBL" id="JBHTEK010000001">
    <property type="protein sequence ID" value="MFC7667072.1"/>
    <property type="molecule type" value="Genomic_DNA"/>
</dbReference>
<comment type="caution">
    <text evidence="2">The sequence shown here is derived from an EMBL/GenBank/DDBJ whole genome shotgun (WGS) entry which is preliminary data.</text>
</comment>
<organism evidence="2 3">
    <name type="scientific">Hymenobacter humi</name>
    <dbReference type="NCBI Taxonomy" id="1411620"/>
    <lineage>
        <taxon>Bacteria</taxon>
        <taxon>Pseudomonadati</taxon>
        <taxon>Bacteroidota</taxon>
        <taxon>Cytophagia</taxon>
        <taxon>Cytophagales</taxon>
        <taxon>Hymenobacteraceae</taxon>
        <taxon>Hymenobacter</taxon>
    </lineage>
</organism>
<protein>
    <recommendedName>
        <fullName evidence="4">Outer membrane protein beta-barrel domain-containing protein</fullName>
    </recommendedName>
</protein>
<feature type="signal peptide" evidence="1">
    <location>
        <begin position="1"/>
        <end position="24"/>
    </location>
</feature>
<accession>A0ABW2U3T0</accession>
<proteinExistence type="predicted"/>
<keyword evidence="3" id="KW-1185">Reference proteome</keyword>
<evidence type="ECO:0008006" key="4">
    <source>
        <dbReference type="Google" id="ProtNLM"/>
    </source>
</evidence>
<evidence type="ECO:0000313" key="3">
    <source>
        <dbReference type="Proteomes" id="UP001596513"/>
    </source>
</evidence>
<gene>
    <name evidence="2" type="ORF">ACFQT0_06295</name>
</gene>
<reference evidence="3" key="1">
    <citation type="journal article" date="2019" name="Int. J. Syst. Evol. Microbiol.">
        <title>The Global Catalogue of Microorganisms (GCM) 10K type strain sequencing project: providing services to taxonomists for standard genome sequencing and annotation.</title>
        <authorList>
            <consortium name="The Broad Institute Genomics Platform"/>
            <consortium name="The Broad Institute Genome Sequencing Center for Infectious Disease"/>
            <person name="Wu L."/>
            <person name="Ma J."/>
        </authorList>
    </citation>
    <scope>NUCLEOTIDE SEQUENCE [LARGE SCALE GENOMIC DNA]</scope>
    <source>
        <strain evidence="3">JCM 19635</strain>
    </source>
</reference>
<name>A0ABW2U3T0_9BACT</name>
<keyword evidence="1" id="KW-0732">Signal</keyword>
<dbReference type="RefSeq" id="WP_380201306.1">
    <property type="nucleotide sequence ID" value="NZ_JBHTEK010000001.1"/>
</dbReference>
<sequence>MAARVYSLLLVWLAGILMAGPAAAQTSTAAPASQWGWGARLGLGPGTGQYGDLRHDYSYRYTGAVGSLLVTRYFTGPRVSLGLEVMLESQSVLVDYQRATPIPTTAPKRYTNGGCLRHCTCARFRPSVGYTYWLGAAPRSRWASPTPTPPTIRDRSN</sequence>
<evidence type="ECO:0000313" key="2">
    <source>
        <dbReference type="EMBL" id="MFC7667072.1"/>
    </source>
</evidence>
<dbReference type="Proteomes" id="UP001596513">
    <property type="component" value="Unassembled WGS sequence"/>
</dbReference>
<feature type="chain" id="PRO_5047343898" description="Outer membrane protein beta-barrel domain-containing protein" evidence="1">
    <location>
        <begin position="25"/>
        <end position="157"/>
    </location>
</feature>
<evidence type="ECO:0000256" key="1">
    <source>
        <dbReference type="SAM" id="SignalP"/>
    </source>
</evidence>